<accession>A0ABR1EGW8</accession>
<comment type="caution">
    <text evidence="1">The sequence shown here is derived from an EMBL/GenBank/DDBJ whole genome shotgun (WGS) entry which is preliminary data.</text>
</comment>
<sequence length="126" mass="15324">MTRGRFQHLAPPWKLEEHKNWFTLLWSRFEGEHQTAFFIVLRSLTSSSWKRPPGGRRKFRTEVVKEDLRILGVDRQFRRDVRFRRMWNSDEWIDSAQESHRRSRMLAEQCSRTAHLGEDTGNRVRR</sequence>
<name>A0ABR1EGW8_NECAM</name>
<evidence type="ECO:0000313" key="2">
    <source>
        <dbReference type="Proteomes" id="UP001303046"/>
    </source>
</evidence>
<organism evidence="1 2">
    <name type="scientific">Necator americanus</name>
    <name type="common">Human hookworm</name>
    <dbReference type="NCBI Taxonomy" id="51031"/>
    <lineage>
        <taxon>Eukaryota</taxon>
        <taxon>Metazoa</taxon>
        <taxon>Ecdysozoa</taxon>
        <taxon>Nematoda</taxon>
        <taxon>Chromadorea</taxon>
        <taxon>Rhabditida</taxon>
        <taxon>Rhabditina</taxon>
        <taxon>Rhabditomorpha</taxon>
        <taxon>Strongyloidea</taxon>
        <taxon>Ancylostomatidae</taxon>
        <taxon>Bunostominae</taxon>
        <taxon>Necator</taxon>
    </lineage>
</organism>
<protein>
    <submittedName>
        <fullName evidence="1">Uncharacterized protein</fullName>
    </submittedName>
</protein>
<dbReference type="EMBL" id="JAVFWL010000006">
    <property type="protein sequence ID" value="KAK6761843.1"/>
    <property type="molecule type" value="Genomic_DNA"/>
</dbReference>
<keyword evidence="2" id="KW-1185">Reference proteome</keyword>
<proteinExistence type="predicted"/>
<evidence type="ECO:0000313" key="1">
    <source>
        <dbReference type="EMBL" id="KAK6761843.1"/>
    </source>
</evidence>
<gene>
    <name evidence="1" type="primary">Necator_chrX.g22958</name>
    <name evidence="1" type="ORF">RB195_022795</name>
</gene>
<reference evidence="1 2" key="1">
    <citation type="submission" date="2023-08" db="EMBL/GenBank/DDBJ databases">
        <title>A Necator americanus chromosomal reference genome.</title>
        <authorList>
            <person name="Ilik V."/>
            <person name="Petrzelkova K.J."/>
            <person name="Pardy F."/>
            <person name="Fuh T."/>
            <person name="Niatou-Singa F.S."/>
            <person name="Gouil Q."/>
            <person name="Baker L."/>
            <person name="Ritchie M.E."/>
            <person name="Jex A.R."/>
            <person name="Gazzola D."/>
            <person name="Li H."/>
            <person name="Toshio Fujiwara R."/>
            <person name="Zhan B."/>
            <person name="Aroian R.V."/>
            <person name="Pafco B."/>
            <person name="Schwarz E.M."/>
        </authorList>
    </citation>
    <scope>NUCLEOTIDE SEQUENCE [LARGE SCALE GENOMIC DNA]</scope>
    <source>
        <strain evidence="1 2">Aroian</strain>
        <tissue evidence="1">Whole animal</tissue>
    </source>
</reference>
<dbReference type="Proteomes" id="UP001303046">
    <property type="component" value="Unassembled WGS sequence"/>
</dbReference>